<evidence type="ECO:0000313" key="3">
    <source>
        <dbReference type="Proteomes" id="UP001501645"/>
    </source>
</evidence>
<evidence type="ECO:0000256" key="1">
    <source>
        <dbReference type="SAM" id="MobiDB-lite"/>
    </source>
</evidence>
<dbReference type="EMBL" id="BAABKO010000007">
    <property type="protein sequence ID" value="GAA4785356.1"/>
    <property type="molecule type" value="Genomic_DNA"/>
</dbReference>
<proteinExistence type="predicted"/>
<dbReference type="Proteomes" id="UP001501645">
    <property type="component" value="Unassembled WGS sequence"/>
</dbReference>
<feature type="region of interest" description="Disordered" evidence="1">
    <location>
        <begin position="1"/>
        <end position="24"/>
    </location>
</feature>
<gene>
    <name evidence="2" type="ORF">GCM10023351_33880</name>
</gene>
<evidence type="ECO:0000313" key="2">
    <source>
        <dbReference type="EMBL" id="GAA4785356.1"/>
    </source>
</evidence>
<organism evidence="2 3">
    <name type="scientific">Microbacterium gilvum</name>
    <dbReference type="NCBI Taxonomy" id="1336204"/>
    <lineage>
        <taxon>Bacteria</taxon>
        <taxon>Bacillati</taxon>
        <taxon>Actinomycetota</taxon>
        <taxon>Actinomycetes</taxon>
        <taxon>Micrococcales</taxon>
        <taxon>Microbacteriaceae</taxon>
        <taxon>Microbacterium</taxon>
    </lineage>
</organism>
<reference evidence="3" key="1">
    <citation type="journal article" date="2019" name="Int. J. Syst. Evol. Microbiol.">
        <title>The Global Catalogue of Microorganisms (GCM) 10K type strain sequencing project: providing services to taxonomists for standard genome sequencing and annotation.</title>
        <authorList>
            <consortium name="The Broad Institute Genomics Platform"/>
            <consortium name="The Broad Institute Genome Sequencing Center for Infectious Disease"/>
            <person name="Wu L."/>
            <person name="Ma J."/>
        </authorList>
    </citation>
    <scope>NUCLEOTIDE SEQUENCE [LARGE SCALE GENOMIC DNA]</scope>
    <source>
        <strain evidence="3">JCM 18537</strain>
    </source>
</reference>
<name>A0ABP9AV13_9MICO</name>
<accession>A0ABP9AV13</accession>
<protein>
    <submittedName>
        <fullName evidence="2">Uncharacterized protein</fullName>
    </submittedName>
</protein>
<comment type="caution">
    <text evidence="2">The sequence shown here is derived from an EMBL/GenBank/DDBJ whole genome shotgun (WGS) entry which is preliminary data.</text>
</comment>
<keyword evidence="3" id="KW-1185">Reference proteome</keyword>
<sequence>MPPVDDVVPSFAAQPARDRAATAPTAARLERRVIFTVNPHSVQCQGWPRRVAGHVVTLGVPDDQTAVRR</sequence>